<evidence type="ECO:0000313" key="1">
    <source>
        <dbReference type="EMBL" id="AEP36197.1"/>
    </source>
</evidence>
<dbReference type="STRING" id="1008459.TASI_0422"/>
<keyword evidence="2" id="KW-1185">Reference proteome</keyword>
<organism evidence="1 2">
    <name type="scientific">Taylorella asinigenitalis (strain MCE3)</name>
    <dbReference type="NCBI Taxonomy" id="1008459"/>
    <lineage>
        <taxon>Bacteria</taxon>
        <taxon>Pseudomonadati</taxon>
        <taxon>Pseudomonadota</taxon>
        <taxon>Betaproteobacteria</taxon>
        <taxon>Burkholderiales</taxon>
        <taxon>Alcaligenaceae</taxon>
        <taxon>Taylorella</taxon>
    </lineage>
</organism>
<reference evidence="1 2" key="2">
    <citation type="journal article" date="2012" name="PLoS ONE">
        <title>Genomic characterization of the taylorella genus.</title>
        <authorList>
            <person name="Hebert L."/>
            <person name="Moumen B."/>
            <person name="Pons N."/>
            <person name="Duquesne F."/>
            <person name="Breuil M.F."/>
            <person name="Goux D."/>
            <person name="Batto J.M."/>
            <person name="Laugier C."/>
            <person name="Renault P."/>
            <person name="Petry S."/>
        </authorList>
    </citation>
    <scope>NUCLEOTIDE SEQUENCE [LARGE SCALE GENOMIC DNA]</scope>
    <source>
        <strain evidence="1 2">MCE3</strain>
    </source>
</reference>
<evidence type="ECO:0000313" key="2">
    <source>
        <dbReference type="Proteomes" id="UP000009284"/>
    </source>
</evidence>
<accession>G4QCR7</accession>
<proteinExistence type="predicted"/>
<dbReference type="EMBL" id="CP003059">
    <property type="protein sequence ID" value="AEP36197.1"/>
    <property type="molecule type" value="Genomic_DNA"/>
</dbReference>
<dbReference type="RefSeq" id="WP_014111095.1">
    <property type="nucleotide sequence ID" value="NC_016043.1"/>
</dbReference>
<gene>
    <name evidence="1" type="ordered locus">TASI_0422</name>
</gene>
<reference key="1">
    <citation type="submission" date="2011-09" db="EMBL/GenBank/DDBJ databases">
        <title>Genomic characterization of the Taylorella genus.</title>
        <authorList>
            <person name="Hebert L."/>
            <person name="Moumen B."/>
            <person name="Pons N."/>
            <person name="Duquesne F."/>
            <person name="Breuil M.-F."/>
            <person name="Goux D."/>
            <person name="Batto J.-M."/>
            <person name="Renault P."/>
            <person name="Laugier C."/>
            <person name="Petry S."/>
        </authorList>
    </citation>
    <scope>NUCLEOTIDE SEQUENCE</scope>
    <source>
        <strain>MCE3</strain>
    </source>
</reference>
<name>G4QCR7_TAYAM</name>
<dbReference type="Proteomes" id="UP000009284">
    <property type="component" value="Chromosome"/>
</dbReference>
<dbReference type="KEGG" id="tas:TASI_0422"/>
<dbReference type="AlphaFoldDB" id="G4QCR7"/>
<sequence>MELFYKLSDETYKNLYEFDAFLEFNKSKEFEGALTRENAEKLHEMIKKAKQTHEQFMQSVDLGDIYAI</sequence>
<dbReference type="HOGENOM" id="CLU_2792599_0_0_4"/>
<protein>
    <submittedName>
        <fullName evidence="1">Uncharacterized protein</fullName>
    </submittedName>
</protein>